<sequence length="139" mass="15934">MHYYERFYPVANKKYYNSGNCYHNARAPTYVLTGSAGCHTPNTPFDKTPVPFSAKRLNDYGYTILTVANMTHIHLQQLSINKGESVVDDFWLSKDKGFVASNELRALISGRDFPKPMVDEISRNKLYASDYDIDIRQVQ</sequence>
<dbReference type="Proteomes" id="UP000252519">
    <property type="component" value="Unassembled WGS sequence"/>
</dbReference>
<protein>
    <recommendedName>
        <fullName evidence="1">Purple acid phosphatase C-terminal domain-containing protein</fullName>
    </recommendedName>
</protein>
<evidence type="ECO:0000313" key="3">
    <source>
        <dbReference type="Proteomes" id="UP000252519"/>
    </source>
</evidence>
<dbReference type="PANTHER" id="PTHR45867:SF10">
    <property type="entry name" value="PURPLE ACID PHOSPHATASE"/>
    <property type="match status" value="1"/>
</dbReference>
<accession>A0A368G2F6</accession>
<evidence type="ECO:0000259" key="1">
    <source>
        <dbReference type="Pfam" id="PF14008"/>
    </source>
</evidence>
<organism evidence="2 3">
    <name type="scientific">Ancylostoma caninum</name>
    <name type="common">Dog hookworm</name>
    <dbReference type="NCBI Taxonomy" id="29170"/>
    <lineage>
        <taxon>Eukaryota</taxon>
        <taxon>Metazoa</taxon>
        <taxon>Ecdysozoa</taxon>
        <taxon>Nematoda</taxon>
        <taxon>Chromadorea</taxon>
        <taxon>Rhabditida</taxon>
        <taxon>Rhabditina</taxon>
        <taxon>Rhabditomorpha</taxon>
        <taxon>Strongyloidea</taxon>
        <taxon>Ancylostomatidae</taxon>
        <taxon>Ancylostomatinae</taxon>
        <taxon>Ancylostoma</taxon>
    </lineage>
</organism>
<dbReference type="PANTHER" id="PTHR45867">
    <property type="entry name" value="PURPLE ACID PHOSPHATASE"/>
    <property type="match status" value="1"/>
</dbReference>
<proteinExistence type="predicted"/>
<reference evidence="2 3" key="1">
    <citation type="submission" date="2014-10" db="EMBL/GenBank/DDBJ databases">
        <title>Draft genome of the hookworm Ancylostoma caninum.</title>
        <authorList>
            <person name="Mitreva M."/>
        </authorList>
    </citation>
    <scope>NUCLEOTIDE SEQUENCE [LARGE SCALE GENOMIC DNA]</scope>
    <source>
        <strain evidence="2 3">Baltimore</strain>
    </source>
</reference>
<gene>
    <name evidence="2" type="ORF">ANCCAN_15442</name>
</gene>
<evidence type="ECO:0000313" key="2">
    <source>
        <dbReference type="EMBL" id="RCN38653.1"/>
    </source>
</evidence>
<keyword evidence="3" id="KW-1185">Reference proteome</keyword>
<feature type="domain" description="Purple acid phosphatase C-terminal" evidence="1">
    <location>
        <begin position="27"/>
        <end position="88"/>
    </location>
</feature>
<dbReference type="AlphaFoldDB" id="A0A368G2F6"/>
<dbReference type="EMBL" id="JOJR01000384">
    <property type="protein sequence ID" value="RCN38653.1"/>
    <property type="molecule type" value="Genomic_DNA"/>
</dbReference>
<dbReference type="OrthoDB" id="45007at2759"/>
<dbReference type="SUPFAM" id="SSF56300">
    <property type="entry name" value="Metallo-dependent phosphatases"/>
    <property type="match status" value="1"/>
</dbReference>
<dbReference type="Gene3D" id="3.60.21.10">
    <property type="match status" value="1"/>
</dbReference>
<dbReference type="STRING" id="29170.A0A368G2F6"/>
<dbReference type="InterPro" id="IPR025733">
    <property type="entry name" value="PAPs_C"/>
</dbReference>
<comment type="caution">
    <text evidence="2">The sequence shown here is derived from an EMBL/GenBank/DDBJ whole genome shotgun (WGS) entry which is preliminary data.</text>
</comment>
<dbReference type="Pfam" id="PF14008">
    <property type="entry name" value="Metallophos_C"/>
    <property type="match status" value="1"/>
</dbReference>
<dbReference type="InterPro" id="IPR029052">
    <property type="entry name" value="Metallo-depent_PP-like"/>
</dbReference>
<name>A0A368G2F6_ANCCA</name>